<dbReference type="AlphaFoldDB" id="T1C537"/>
<proteinExistence type="predicted"/>
<evidence type="ECO:0000313" key="2">
    <source>
        <dbReference type="EMBL" id="EQD61235.1"/>
    </source>
</evidence>
<dbReference type="SUPFAM" id="SSF53807">
    <property type="entry name" value="Helical backbone' metal receptor"/>
    <property type="match status" value="1"/>
</dbReference>
<dbReference type="Gene3D" id="3.40.50.1980">
    <property type="entry name" value="Nitrogenase molybdenum iron protein domain"/>
    <property type="match status" value="1"/>
</dbReference>
<name>T1C537_9ZZZZ</name>
<gene>
    <name evidence="2" type="ORF">B1B_07704</name>
</gene>
<organism evidence="2">
    <name type="scientific">mine drainage metagenome</name>
    <dbReference type="NCBI Taxonomy" id="410659"/>
    <lineage>
        <taxon>unclassified sequences</taxon>
        <taxon>metagenomes</taxon>
        <taxon>ecological metagenomes</taxon>
    </lineage>
</organism>
<dbReference type="InterPro" id="IPR051030">
    <property type="entry name" value="Vitamin_B12-ABC_binding"/>
</dbReference>
<evidence type="ECO:0000259" key="1">
    <source>
        <dbReference type="PROSITE" id="PS50983"/>
    </source>
</evidence>
<reference evidence="2" key="2">
    <citation type="journal article" date="2014" name="ISME J.">
        <title>Microbial stratification in low pH oxic and suboxic macroscopic growths along an acid mine drainage.</title>
        <authorList>
            <person name="Mendez-Garcia C."/>
            <person name="Mesa V."/>
            <person name="Sprenger R.R."/>
            <person name="Richter M."/>
            <person name="Diez M.S."/>
            <person name="Solano J."/>
            <person name="Bargiela R."/>
            <person name="Golyshina O.V."/>
            <person name="Manteca A."/>
            <person name="Ramos J.L."/>
            <person name="Gallego J.R."/>
            <person name="Llorente I."/>
            <person name="Martins Dos Santos V.A."/>
            <person name="Jensen O.N."/>
            <person name="Pelaez A.I."/>
            <person name="Sanchez J."/>
            <person name="Ferrer M."/>
        </authorList>
    </citation>
    <scope>NUCLEOTIDE SEQUENCE</scope>
</reference>
<sequence length="144" mass="15407">MVFLEWLDPVYGSGHWVPDMVDLAGGEDPLGRRGIPSVRIPWEDVVKARPEVLLLGPCSVPVPEVIRQAGTLLSREGFDTLPAVRGGEVYAVDARSYFACPGPRVVDGVELLGHLLHPGAVPWTGPGDAYVRLSGPEEDGAASR</sequence>
<dbReference type="EMBL" id="AUZY01004917">
    <property type="protein sequence ID" value="EQD61235.1"/>
    <property type="molecule type" value="Genomic_DNA"/>
</dbReference>
<dbReference type="InterPro" id="IPR002491">
    <property type="entry name" value="ABC_transptr_periplasmic_BD"/>
</dbReference>
<reference evidence="2" key="1">
    <citation type="submission" date="2013-08" db="EMBL/GenBank/DDBJ databases">
        <authorList>
            <person name="Mendez C."/>
            <person name="Richter M."/>
            <person name="Ferrer M."/>
            <person name="Sanchez J."/>
        </authorList>
    </citation>
    <scope>NUCLEOTIDE SEQUENCE</scope>
</reference>
<dbReference type="PANTHER" id="PTHR42860:SF1">
    <property type="entry name" value="VITAMIN B12-BINDING PROTEIN"/>
    <property type="match status" value="1"/>
</dbReference>
<accession>T1C537</accession>
<comment type="caution">
    <text evidence="2">The sequence shown here is derived from an EMBL/GenBank/DDBJ whole genome shotgun (WGS) entry which is preliminary data.</text>
</comment>
<dbReference type="PROSITE" id="PS50983">
    <property type="entry name" value="FE_B12_PBP"/>
    <property type="match status" value="1"/>
</dbReference>
<feature type="domain" description="Fe/B12 periplasmic-binding" evidence="1">
    <location>
        <begin position="1"/>
        <end position="120"/>
    </location>
</feature>
<dbReference type="PANTHER" id="PTHR42860">
    <property type="entry name" value="VITAMIN B12-BINDING PROTEIN"/>
    <property type="match status" value="1"/>
</dbReference>
<protein>
    <submittedName>
        <fullName evidence="2">Periplasmic binding protein</fullName>
    </submittedName>
</protein>